<accession>A0ABT2M1J7</accession>
<keyword evidence="6" id="KW-1185">Reference proteome</keyword>
<name>A0ABT2M1J7_9FIRM</name>
<dbReference type="InterPro" id="IPR027417">
    <property type="entry name" value="P-loop_NTPase"/>
</dbReference>
<dbReference type="RefSeq" id="WP_260978841.1">
    <property type="nucleotide sequence ID" value="NZ_JAODBU010000008.1"/>
</dbReference>
<evidence type="ECO:0000313" key="5">
    <source>
        <dbReference type="EMBL" id="MCT7399399.1"/>
    </source>
</evidence>
<organism evidence="5 6">
    <name type="scientific">Eubacterium album</name>
    <dbReference type="NCBI Taxonomy" id="2978477"/>
    <lineage>
        <taxon>Bacteria</taxon>
        <taxon>Bacillati</taxon>
        <taxon>Bacillota</taxon>
        <taxon>Clostridia</taxon>
        <taxon>Eubacteriales</taxon>
        <taxon>Eubacteriaceae</taxon>
        <taxon>Eubacterium</taxon>
    </lineage>
</organism>
<comment type="subcellular location">
    <subcellularLocation>
        <location evidence="3">Cytoplasm</location>
    </subcellularLocation>
</comment>
<dbReference type="PANTHER" id="PTHR10695:SF46">
    <property type="entry name" value="BIFUNCTIONAL COENZYME A SYNTHASE-RELATED"/>
    <property type="match status" value="1"/>
</dbReference>
<comment type="similarity">
    <text evidence="3">Belongs to the CoaE family.</text>
</comment>
<keyword evidence="3" id="KW-0963">Cytoplasm</keyword>
<keyword evidence="1 3" id="KW-0547">Nucleotide-binding</keyword>
<dbReference type="HAMAP" id="MF_00376">
    <property type="entry name" value="Dephospho_CoA_kinase"/>
    <property type="match status" value="1"/>
</dbReference>
<proteinExistence type="inferred from homology"/>
<keyword evidence="2 3" id="KW-0067">ATP-binding</keyword>
<feature type="binding site" evidence="3">
    <location>
        <begin position="10"/>
        <end position="15"/>
    </location>
    <ligand>
        <name>ATP</name>
        <dbReference type="ChEBI" id="CHEBI:30616"/>
    </ligand>
</feature>
<dbReference type="GO" id="GO:0004140">
    <property type="term" value="F:dephospho-CoA kinase activity"/>
    <property type="evidence" value="ECO:0007669"/>
    <property type="project" value="UniProtKB-EC"/>
</dbReference>
<dbReference type="EC" id="2.7.1.24" evidence="3 4"/>
<gene>
    <name evidence="3 5" type="primary">coaE</name>
    <name evidence="5" type="ORF">N5B56_09930</name>
</gene>
<comment type="function">
    <text evidence="3">Catalyzes the phosphorylation of the 3'-hydroxyl group of dephosphocoenzyme A to form coenzyme A.</text>
</comment>
<evidence type="ECO:0000313" key="6">
    <source>
        <dbReference type="Proteomes" id="UP001431199"/>
    </source>
</evidence>
<comment type="caution">
    <text evidence="5">The sequence shown here is derived from an EMBL/GenBank/DDBJ whole genome shotgun (WGS) entry which is preliminary data.</text>
</comment>
<dbReference type="SUPFAM" id="SSF52540">
    <property type="entry name" value="P-loop containing nucleoside triphosphate hydrolases"/>
    <property type="match status" value="1"/>
</dbReference>
<evidence type="ECO:0000256" key="3">
    <source>
        <dbReference type="HAMAP-Rule" id="MF_00376"/>
    </source>
</evidence>
<evidence type="ECO:0000256" key="4">
    <source>
        <dbReference type="NCBIfam" id="TIGR00152"/>
    </source>
</evidence>
<dbReference type="Gene3D" id="3.40.50.300">
    <property type="entry name" value="P-loop containing nucleotide triphosphate hydrolases"/>
    <property type="match status" value="1"/>
</dbReference>
<dbReference type="Proteomes" id="UP001431199">
    <property type="component" value="Unassembled WGS sequence"/>
</dbReference>
<comment type="catalytic activity">
    <reaction evidence="3">
        <text>3'-dephospho-CoA + ATP = ADP + CoA + H(+)</text>
        <dbReference type="Rhea" id="RHEA:18245"/>
        <dbReference type="ChEBI" id="CHEBI:15378"/>
        <dbReference type="ChEBI" id="CHEBI:30616"/>
        <dbReference type="ChEBI" id="CHEBI:57287"/>
        <dbReference type="ChEBI" id="CHEBI:57328"/>
        <dbReference type="ChEBI" id="CHEBI:456216"/>
        <dbReference type="EC" id="2.7.1.24"/>
    </reaction>
</comment>
<dbReference type="PROSITE" id="PS51219">
    <property type="entry name" value="DPCK"/>
    <property type="match status" value="1"/>
</dbReference>
<keyword evidence="3 5" id="KW-0418">Kinase</keyword>
<evidence type="ECO:0000256" key="1">
    <source>
        <dbReference type="ARBA" id="ARBA00022741"/>
    </source>
</evidence>
<dbReference type="NCBIfam" id="TIGR00152">
    <property type="entry name" value="dephospho-CoA kinase"/>
    <property type="match status" value="1"/>
</dbReference>
<dbReference type="InterPro" id="IPR001977">
    <property type="entry name" value="Depp_CoAkinase"/>
</dbReference>
<sequence>MIIGIVGGVGCGKSTVLTYLKEKYNAYIIEADKVAKEIMEKGNEVYNKVIREFPESLDKDDNIDRKKLAKIVFNDAKKLETLNNITHPGTIKEITDRINNSSNQLVIVESAILIGSGIDKMCDEIWYVYCDLEKRIKRLMDSRGYSEEKTRNVIMNQMSEEEFNRVSDEFIDNSNSEEETHEQIDFILSSQFC</sequence>
<keyword evidence="3 5" id="KW-0808">Transferase</keyword>
<keyword evidence="3" id="KW-0173">Coenzyme A biosynthesis</keyword>
<dbReference type="EMBL" id="JAODBU010000008">
    <property type="protein sequence ID" value="MCT7399399.1"/>
    <property type="molecule type" value="Genomic_DNA"/>
</dbReference>
<dbReference type="CDD" id="cd02022">
    <property type="entry name" value="DPCK"/>
    <property type="match status" value="1"/>
</dbReference>
<evidence type="ECO:0000256" key="2">
    <source>
        <dbReference type="ARBA" id="ARBA00022840"/>
    </source>
</evidence>
<comment type="pathway">
    <text evidence="3">Cofactor biosynthesis; coenzyme A biosynthesis; CoA from (R)-pantothenate: step 5/5.</text>
</comment>
<dbReference type="PANTHER" id="PTHR10695">
    <property type="entry name" value="DEPHOSPHO-COA KINASE-RELATED"/>
    <property type="match status" value="1"/>
</dbReference>
<protein>
    <recommendedName>
        <fullName evidence="3 4">Dephospho-CoA kinase</fullName>
        <ecNumber evidence="3 4">2.7.1.24</ecNumber>
    </recommendedName>
    <alternativeName>
        <fullName evidence="3">Dephosphocoenzyme A kinase</fullName>
    </alternativeName>
</protein>
<reference evidence="5" key="1">
    <citation type="submission" date="2022-09" db="EMBL/GenBank/DDBJ databases">
        <title>Eubacterium sp. LFL-14 isolated from human feces.</title>
        <authorList>
            <person name="Liu F."/>
        </authorList>
    </citation>
    <scope>NUCLEOTIDE SEQUENCE</scope>
    <source>
        <strain evidence="5">LFL-14</strain>
    </source>
</reference>
<dbReference type="Pfam" id="PF01121">
    <property type="entry name" value="CoaE"/>
    <property type="match status" value="1"/>
</dbReference>